<accession>M0N7F2</accession>
<keyword evidence="4" id="KW-1185">Reference proteome</keyword>
<dbReference type="PANTHER" id="PTHR43669:SF3">
    <property type="entry name" value="ALCOHOL DEHYDROGENASE, PUTATIVE (AFU_ORTHOLOGUE AFUA_3G03445)-RELATED"/>
    <property type="match status" value="1"/>
</dbReference>
<dbReference type="EMBL" id="AOME01000051">
    <property type="protein sequence ID" value="EMA53483.1"/>
    <property type="molecule type" value="Genomic_DNA"/>
</dbReference>
<dbReference type="Gene3D" id="3.40.50.720">
    <property type="entry name" value="NAD(P)-binding Rossmann-like Domain"/>
    <property type="match status" value="1"/>
</dbReference>
<evidence type="ECO:0000256" key="2">
    <source>
        <dbReference type="ARBA" id="ARBA00023002"/>
    </source>
</evidence>
<evidence type="ECO:0000313" key="3">
    <source>
        <dbReference type="EMBL" id="EMA53483.1"/>
    </source>
</evidence>
<evidence type="ECO:0000256" key="1">
    <source>
        <dbReference type="ARBA" id="ARBA00006484"/>
    </source>
</evidence>
<dbReference type="Proteomes" id="UP000011625">
    <property type="component" value="Unassembled WGS sequence"/>
</dbReference>
<name>M0N7F2_9EURY</name>
<proteinExistence type="inferred from homology"/>
<comment type="caution">
    <text evidence="3">The sequence shown here is derived from an EMBL/GenBank/DDBJ whole genome shotgun (WGS) entry which is preliminary data.</text>
</comment>
<organism evidence="3 4">
    <name type="scientific">Halococcus salifodinae DSM 8989</name>
    <dbReference type="NCBI Taxonomy" id="1227456"/>
    <lineage>
        <taxon>Archaea</taxon>
        <taxon>Methanobacteriati</taxon>
        <taxon>Methanobacteriota</taxon>
        <taxon>Stenosarchaea group</taxon>
        <taxon>Halobacteria</taxon>
        <taxon>Halobacteriales</taxon>
        <taxon>Halococcaceae</taxon>
        <taxon>Halococcus</taxon>
    </lineage>
</organism>
<dbReference type="PATRIC" id="fig|1227456.3.peg.1867"/>
<dbReference type="CDD" id="cd05233">
    <property type="entry name" value="SDR_c"/>
    <property type="match status" value="1"/>
</dbReference>
<comment type="similarity">
    <text evidence="1">Belongs to the short-chain dehydrogenases/reductases (SDR) family.</text>
</comment>
<dbReference type="PRINTS" id="PR00081">
    <property type="entry name" value="GDHRDH"/>
</dbReference>
<dbReference type="Pfam" id="PF00106">
    <property type="entry name" value="adh_short"/>
    <property type="match status" value="1"/>
</dbReference>
<dbReference type="AlphaFoldDB" id="M0N7F2"/>
<keyword evidence="2" id="KW-0560">Oxidoreductase</keyword>
<evidence type="ECO:0000313" key="4">
    <source>
        <dbReference type="Proteomes" id="UP000011625"/>
    </source>
</evidence>
<dbReference type="SUPFAM" id="SSF51735">
    <property type="entry name" value="NAD(P)-binding Rossmann-fold domains"/>
    <property type="match status" value="1"/>
</dbReference>
<dbReference type="GO" id="GO:0016491">
    <property type="term" value="F:oxidoreductase activity"/>
    <property type="evidence" value="ECO:0007669"/>
    <property type="project" value="UniProtKB-KW"/>
</dbReference>
<sequence>MNPIQQPARLESVETIDASPAGRWPTISGRCRRDGNGYRVAGFTECMDDTTALVTGASRGIGAALARRFVAEGAHVVGCARDADALETLAEEIRAGSDDTDDANGGITVQRADVRDEYDVERLVETAARAGESDGIDLVVANAGVYHGSAGETPLDEESYAAVDEHLRTNARGVFSTVRESLPHLATNGRVLVPSGSVAREARSGMGSYAVSKAAAEALARGFAVEIDQSVGVVDPGQVATDLAGDQGRDPEEIAEMFVWAATVIEPDDLDGEILDLRAWRQATR</sequence>
<dbReference type="InterPro" id="IPR036291">
    <property type="entry name" value="NAD(P)-bd_dom_sf"/>
</dbReference>
<reference evidence="3 4" key="1">
    <citation type="journal article" date="2014" name="PLoS Genet.">
        <title>Phylogenetically driven sequencing of extremely halophilic archaea reveals strategies for static and dynamic osmo-response.</title>
        <authorList>
            <person name="Becker E.A."/>
            <person name="Seitzer P.M."/>
            <person name="Tritt A."/>
            <person name="Larsen D."/>
            <person name="Krusor M."/>
            <person name="Yao A.I."/>
            <person name="Wu D."/>
            <person name="Madern D."/>
            <person name="Eisen J.A."/>
            <person name="Darling A.E."/>
            <person name="Facciotti M.T."/>
        </authorList>
    </citation>
    <scope>NUCLEOTIDE SEQUENCE [LARGE SCALE GENOMIC DNA]</scope>
    <source>
        <strain evidence="3 4">DSM 8989</strain>
    </source>
</reference>
<dbReference type="InterPro" id="IPR002347">
    <property type="entry name" value="SDR_fam"/>
</dbReference>
<gene>
    <name evidence="3" type="ORF">C450_09232</name>
</gene>
<dbReference type="PANTHER" id="PTHR43669">
    <property type="entry name" value="5-KETO-D-GLUCONATE 5-REDUCTASE"/>
    <property type="match status" value="1"/>
</dbReference>
<protein>
    <submittedName>
        <fullName evidence="3">Short-chain family oxidoreductase</fullName>
    </submittedName>
</protein>
<dbReference type="STRING" id="1227456.C450_09232"/>